<dbReference type="AlphaFoldDB" id="A0A433WL75"/>
<dbReference type="InterPro" id="IPR012373">
    <property type="entry name" value="Ferrdict_sens_TM"/>
</dbReference>
<accession>A0A433WL75</accession>
<dbReference type="PANTHER" id="PTHR30273:SF2">
    <property type="entry name" value="PROTEIN FECR"/>
    <property type="match status" value="1"/>
</dbReference>
<dbReference type="OrthoDB" id="634407at2"/>
<evidence type="ECO:0000313" key="4">
    <source>
        <dbReference type="Proteomes" id="UP000281028"/>
    </source>
</evidence>
<dbReference type="Pfam" id="PF16344">
    <property type="entry name" value="FecR_C"/>
    <property type="match status" value="1"/>
</dbReference>
<dbReference type="InterPro" id="IPR032508">
    <property type="entry name" value="FecR_C"/>
</dbReference>
<evidence type="ECO:0000313" key="3">
    <source>
        <dbReference type="EMBL" id="NSL87695.1"/>
    </source>
</evidence>
<organism evidence="3 4">
    <name type="scientific">Chitinophaga solisilvae</name>
    <dbReference type="NCBI Taxonomy" id="1233460"/>
    <lineage>
        <taxon>Bacteria</taxon>
        <taxon>Pseudomonadati</taxon>
        <taxon>Bacteroidota</taxon>
        <taxon>Chitinophagia</taxon>
        <taxon>Chitinophagales</taxon>
        <taxon>Chitinophagaceae</taxon>
        <taxon>Chitinophaga</taxon>
    </lineage>
</organism>
<evidence type="ECO:0000259" key="1">
    <source>
        <dbReference type="Pfam" id="PF04773"/>
    </source>
</evidence>
<name>A0A433WL75_9BACT</name>
<gene>
    <name evidence="3" type="ORF">ECE50_012680</name>
</gene>
<dbReference type="Proteomes" id="UP000281028">
    <property type="component" value="Unassembled WGS sequence"/>
</dbReference>
<evidence type="ECO:0000259" key="2">
    <source>
        <dbReference type="Pfam" id="PF16344"/>
    </source>
</evidence>
<feature type="domain" description="Protein FecR C-terminal" evidence="2">
    <location>
        <begin position="338"/>
        <end position="406"/>
    </location>
</feature>
<reference evidence="3" key="1">
    <citation type="submission" date="2020-05" db="EMBL/GenBank/DDBJ databases">
        <title>Chitinophaga laudate sp. nov., isolated from a tropical peat swamp.</title>
        <authorList>
            <person name="Goh C.B.S."/>
            <person name="Lee M.S."/>
            <person name="Parimannan S."/>
            <person name="Pasbakhsh P."/>
            <person name="Yule C.M."/>
            <person name="Rajandas H."/>
            <person name="Loke S."/>
            <person name="Croft L."/>
            <person name="Tan J.B.L."/>
        </authorList>
    </citation>
    <scope>NUCLEOTIDE SEQUENCE</scope>
    <source>
        <strain evidence="3">Mgbs1</strain>
    </source>
</reference>
<dbReference type="Gene3D" id="3.55.50.30">
    <property type="match status" value="1"/>
</dbReference>
<dbReference type="GO" id="GO:0016989">
    <property type="term" value="F:sigma factor antagonist activity"/>
    <property type="evidence" value="ECO:0007669"/>
    <property type="project" value="TreeGrafter"/>
</dbReference>
<dbReference type="EMBL" id="RIAR02000001">
    <property type="protein sequence ID" value="NSL87695.1"/>
    <property type="molecule type" value="Genomic_DNA"/>
</dbReference>
<feature type="domain" description="FecR protein" evidence="1">
    <location>
        <begin position="187"/>
        <end position="288"/>
    </location>
</feature>
<comment type="caution">
    <text evidence="3">The sequence shown here is derived from an EMBL/GenBank/DDBJ whole genome shotgun (WGS) entry which is preliminary data.</text>
</comment>
<proteinExistence type="predicted"/>
<protein>
    <submittedName>
        <fullName evidence="3">DUF4974 domain-containing protein</fullName>
    </submittedName>
</protein>
<dbReference type="Pfam" id="PF04773">
    <property type="entry name" value="FecR"/>
    <property type="match status" value="1"/>
</dbReference>
<keyword evidence="4" id="KW-1185">Reference proteome</keyword>
<dbReference type="InterPro" id="IPR006860">
    <property type="entry name" value="FecR"/>
</dbReference>
<dbReference type="PANTHER" id="PTHR30273">
    <property type="entry name" value="PERIPLASMIC SIGNAL SENSOR AND SIGMA FACTOR ACTIVATOR FECR-RELATED"/>
    <property type="match status" value="1"/>
</dbReference>
<sequence>MKDANTRLAYLYNLWCKQQLTEEERAEYSALLEEEDLAGELEPLMMQQWDAAVDEGQLEMSRREAIAQRILSDYPVQTETVTRSIFPVPVFRRWRSAAAAAVVVMAAAGMYFMLHPGQRPVAAAVSTEIGPGHEGAILTLADGSQVVLDSLPDGVIASQQGATAVMTNGRLSYNAGQSSDTGMVYNTMSTPRGRQFRMVLPDGTKVWLNAVTSLKYPTAFKGKERVVEVSGEAYFEVAKDESKPFRVQFTSTAGNDPLGTVLALGTSFNVSAYYDDPAAKITLLDGKVMVSPAKTEHKDKILVPGQQAAMAVNAGMPGNISVHQADTAKVNAWRYGILNMHQMGLAEVMKQISRWYNVDIVYEDSIPDITFWGEINRTENLTTVLGFMAESGVKFSIVNEGRKIIIQKK</sequence>
<dbReference type="Gene3D" id="2.60.120.1440">
    <property type="match status" value="1"/>
</dbReference>